<name>A0ABX2W704_9ENTR</name>
<gene>
    <name evidence="1" type="ORF">M976_02861</name>
</gene>
<dbReference type="Proteomes" id="UP000078407">
    <property type="component" value="Unassembled WGS sequence"/>
</dbReference>
<comment type="caution">
    <text evidence="1">The sequence shown here is derived from an EMBL/GenBank/DDBJ whole genome shotgun (WGS) entry which is preliminary data.</text>
</comment>
<protein>
    <submittedName>
        <fullName evidence="1">Uncharacterized protein</fullName>
    </submittedName>
</protein>
<evidence type="ECO:0000313" key="2">
    <source>
        <dbReference type="Proteomes" id="UP000078407"/>
    </source>
</evidence>
<evidence type="ECO:0000313" key="1">
    <source>
        <dbReference type="EMBL" id="OAT26700.1"/>
    </source>
</evidence>
<reference evidence="1 2" key="1">
    <citation type="submission" date="2016-04" db="EMBL/GenBank/DDBJ databases">
        <title>ATOL: Assembling a taxonomically balanced genome-scale reconstruction of the evolutionary history of the Enterobacteriaceae.</title>
        <authorList>
            <person name="Plunkett G.III."/>
            <person name="Neeno-Eckwall E.C."/>
            <person name="Glasner J.D."/>
            <person name="Perna N.T."/>
        </authorList>
    </citation>
    <scope>NUCLEOTIDE SEQUENCE [LARGE SCALE GENOMIC DNA]</scope>
    <source>
        <strain evidence="1 2">ATCC 51602</strain>
    </source>
</reference>
<sequence length="42" mass="4795">MQHEDLMLSQHKNILLPVSYDESQAGIRHSASARGMNFVRIN</sequence>
<organism evidence="1 2">
    <name type="scientific">Buttiauxella ferragutiae ATCC 51602</name>
    <dbReference type="NCBI Taxonomy" id="1354252"/>
    <lineage>
        <taxon>Bacteria</taxon>
        <taxon>Pseudomonadati</taxon>
        <taxon>Pseudomonadota</taxon>
        <taxon>Gammaproteobacteria</taxon>
        <taxon>Enterobacterales</taxon>
        <taxon>Enterobacteriaceae</taxon>
        <taxon>Buttiauxella</taxon>
    </lineage>
</organism>
<dbReference type="EMBL" id="LXEQ01000045">
    <property type="protein sequence ID" value="OAT26700.1"/>
    <property type="molecule type" value="Genomic_DNA"/>
</dbReference>
<accession>A0ABX2W704</accession>
<proteinExistence type="predicted"/>
<keyword evidence="2" id="KW-1185">Reference proteome</keyword>